<protein>
    <submittedName>
        <fullName evidence="2">Uncharacterized protein</fullName>
    </submittedName>
</protein>
<gene>
    <name evidence="2" type="ORF">PIB30_014295</name>
</gene>
<accession>A0ABU6V6B1</accession>
<feature type="region of interest" description="Disordered" evidence="1">
    <location>
        <begin position="56"/>
        <end position="113"/>
    </location>
</feature>
<comment type="caution">
    <text evidence="2">The sequence shown here is derived from an EMBL/GenBank/DDBJ whole genome shotgun (WGS) entry which is preliminary data.</text>
</comment>
<proteinExistence type="predicted"/>
<feature type="compositionally biased region" description="Polar residues" evidence="1">
    <location>
        <begin position="68"/>
        <end position="79"/>
    </location>
</feature>
<sequence length="133" mass="15102">METRRQTLPHRPPSSFSLYHSLTLTLAAAHQNHPHPLHTHRRSHFLSLTLAVRRPHTHPPSFAKMVPTSDSSPRSNHQIVLSRPTLVKETEPSSRLESRRPSPRRDADHPSSYPDAVFGSAIEVILNNAIWFC</sequence>
<evidence type="ECO:0000313" key="3">
    <source>
        <dbReference type="Proteomes" id="UP001341840"/>
    </source>
</evidence>
<feature type="compositionally biased region" description="Basic and acidic residues" evidence="1">
    <location>
        <begin position="86"/>
        <end position="109"/>
    </location>
</feature>
<dbReference type="EMBL" id="JASCZI010151074">
    <property type="protein sequence ID" value="MED6168774.1"/>
    <property type="molecule type" value="Genomic_DNA"/>
</dbReference>
<evidence type="ECO:0000313" key="2">
    <source>
        <dbReference type="EMBL" id="MED6168774.1"/>
    </source>
</evidence>
<keyword evidence="3" id="KW-1185">Reference proteome</keyword>
<reference evidence="2 3" key="1">
    <citation type="journal article" date="2023" name="Plants (Basel)">
        <title>Bridging the Gap: Combining Genomics and Transcriptomics Approaches to Understand Stylosanthes scabra, an Orphan Legume from the Brazilian Caatinga.</title>
        <authorList>
            <person name="Ferreira-Neto J.R.C."/>
            <person name="da Silva M.D."/>
            <person name="Binneck E."/>
            <person name="de Melo N.F."/>
            <person name="da Silva R.H."/>
            <person name="de Melo A.L.T.M."/>
            <person name="Pandolfi V."/>
            <person name="Bustamante F.O."/>
            <person name="Brasileiro-Vidal A.C."/>
            <person name="Benko-Iseppon A.M."/>
        </authorList>
    </citation>
    <scope>NUCLEOTIDE SEQUENCE [LARGE SCALE GENOMIC DNA]</scope>
    <source>
        <tissue evidence="2">Leaves</tissue>
    </source>
</reference>
<dbReference type="Proteomes" id="UP001341840">
    <property type="component" value="Unassembled WGS sequence"/>
</dbReference>
<organism evidence="2 3">
    <name type="scientific">Stylosanthes scabra</name>
    <dbReference type="NCBI Taxonomy" id="79078"/>
    <lineage>
        <taxon>Eukaryota</taxon>
        <taxon>Viridiplantae</taxon>
        <taxon>Streptophyta</taxon>
        <taxon>Embryophyta</taxon>
        <taxon>Tracheophyta</taxon>
        <taxon>Spermatophyta</taxon>
        <taxon>Magnoliopsida</taxon>
        <taxon>eudicotyledons</taxon>
        <taxon>Gunneridae</taxon>
        <taxon>Pentapetalae</taxon>
        <taxon>rosids</taxon>
        <taxon>fabids</taxon>
        <taxon>Fabales</taxon>
        <taxon>Fabaceae</taxon>
        <taxon>Papilionoideae</taxon>
        <taxon>50 kb inversion clade</taxon>
        <taxon>dalbergioids sensu lato</taxon>
        <taxon>Dalbergieae</taxon>
        <taxon>Pterocarpus clade</taxon>
        <taxon>Stylosanthes</taxon>
    </lineage>
</organism>
<name>A0ABU6V6B1_9FABA</name>
<evidence type="ECO:0000256" key="1">
    <source>
        <dbReference type="SAM" id="MobiDB-lite"/>
    </source>
</evidence>